<dbReference type="Pfam" id="PF10805">
    <property type="entry name" value="DUF2730"/>
    <property type="match status" value="1"/>
</dbReference>
<dbReference type="AlphaFoldDB" id="A0A7Y0XD49"/>
<name>A0A7Y0XD49_VIBPH</name>
<evidence type="ECO:0000313" key="2">
    <source>
        <dbReference type="EMBL" id="NMU84009.1"/>
    </source>
</evidence>
<dbReference type="InterPro" id="IPR020269">
    <property type="entry name" value="Phage_Mu_Releasin"/>
</dbReference>
<evidence type="ECO:0000313" key="3">
    <source>
        <dbReference type="Proteomes" id="UP000518904"/>
    </source>
</evidence>
<sequence>MKPESLELIRTFTPWVMSGITLGWIIVVFVLKKTYAKTEDLIAVRQEMTAMHAKVDALPGHEEVTQLRIELSDAKAEIRELRAELKPVNHLAQLLLENELKERNNGNG</sequence>
<organism evidence="2 3">
    <name type="scientific">Vibrio parahaemolyticus</name>
    <dbReference type="NCBI Taxonomy" id="670"/>
    <lineage>
        <taxon>Bacteria</taxon>
        <taxon>Pseudomonadati</taxon>
        <taxon>Pseudomonadota</taxon>
        <taxon>Gammaproteobacteria</taxon>
        <taxon>Vibrionales</taxon>
        <taxon>Vibrionaceae</taxon>
        <taxon>Vibrio</taxon>
    </lineage>
</organism>
<keyword evidence="1" id="KW-0472">Membrane</keyword>
<keyword evidence="1" id="KW-1133">Transmembrane helix</keyword>
<evidence type="ECO:0000256" key="1">
    <source>
        <dbReference type="SAM" id="Phobius"/>
    </source>
</evidence>
<keyword evidence="1" id="KW-0812">Transmembrane</keyword>
<gene>
    <name evidence="2" type="ORF">HKB16_14065</name>
</gene>
<accession>A0A7Y0XD49</accession>
<protein>
    <submittedName>
        <fullName evidence="2">DUF2730 family protein</fullName>
    </submittedName>
</protein>
<reference evidence="2 3" key="1">
    <citation type="submission" date="2020-04" db="EMBL/GenBank/DDBJ databases">
        <title>Whole-genome sequencing of Vibrio spp. from China reveals different genetic environments of blaCTX-M-14 among diverse lineages.</title>
        <authorList>
            <person name="Zheng Z."/>
            <person name="Ye L."/>
            <person name="Chen S."/>
        </authorList>
    </citation>
    <scope>NUCLEOTIDE SEQUENCE [LARGE SCALE GENOMIC DNA]</scope>
    <source>
        <strain evidence="2 3">Vb0551</strain>
    </source>
</reference>
<feature type="transmembrane region" description="Helical" evidence="1">
    <location>
        <begin position="12"/>
        <end position="31"/>
    </location>
</feature>
<dbReference type="Proteomes" id="UP000518904">
    <property type="component" value="Unassembled WGS sequence"/>
</dbReference>
<proteinExistence type="predicted"/>
<comment type="caution">
    <text evidence="2">The sequence shown here is derived from an EMBL/GenBank/DDBJ whole genome shotgun (WGS) entry which is preliminary data.</text>
</comment>
<dbReference type="RefSeq" id="WP_081280737.1">
    <property type="nucleotide sequence ID" value="NZ_CP041202.1"/>
</dbReference>
<dbReference type="EMBL" id="JABCLB010001328">
    <property type="protein sequence ID" value="NMU84009.1"/>
    <property type="molecule type" value="Genomic_DNA"/>
</dbReference>